<gene>
    <name evidence="8" type="ORF">G3M56_012260</name>
</gene>
<accession>A0A6B3L6B0</accession>
<keyword evidence="5" id="KW-0378">Hydrolase</keyword>
<keyword evidence="6" id="KW-0665">Pyrimidine biosynthesis</keyword>
<sequence>MDTTLIKNAKLVATGEVADVEIRDGVITAVGGSLPVAEGATVVDAEGGLLMPGLFDMNVHLREPGREDKESITTGSAAALHGGVTGMLAMPNTDPPIDTGGMVQSVKDLAARKSSVDLLTAGTLTKGREGKEMSAIAAMAAEGVRMLTDDPSPLEDAQLLRRCMEYAREFGVRVTSHCSTPALVKDGAMNEGPVAYSLGLPGMPALAEELCVFRDIELARMTGCKLHIQHVSTARSVQLIRRAKSEGLDVTCEASLHHMIFTDEAVIGYGTCYKVDPPLRSESDRAALVAAVVDGTIDVIVSDHAPHTDFEKTVDFSSAPFGVSALDWVLPVVNDRLVESGAMGWDVILRAYVQKPREILGLEVPAIEVGQRANLVWFDPNADQHVTRDGFRSLGLNSPFVGETLRGQVRGVWLDSRYTAF</sequence>
<proteinExistence type="inferred from homology"/>
<comment type="cofactor">
    <cofactor evidence="1">
        <name>Zn(2+)</name>
        <dbReference type="ChEBI" id="CHEBI:29105"/>
    </cofactor>
</comment>
<dbReference type="NCBIfam" id="TIGR00857">
    <property type="entry name" value="pyrC_multi"/>
    <property type="match status" value="1"/>
</dbReference>
<dbReference type="GO" id="GO:0004151">
    <property type="term" value="F:dihydroorotase activity"/>
    <property type="evidence" value="ECO:0007669"/>
    <property type="project" value="InterPro"/>
</dbReference>
<dbReference type="AlphaFoldDB" id="A0A6B3L6B0"/>
<dbReference type="EMBL" id="CP066776">
    <property type="protein sequence ID" value="QQL44646.1"/>
    <property type="molecule type" value="Genomic_DNA"/>
</dbReference>
<evidence type="ECO:0000313" key="9">
    <source>
        <dbReference type="Proteomes" id="UP000475117"/>
    </source>
</evidence>
<dbReference type="Gene3D" id="2.30.40.10">
    <property type="entry name" value="Urease, subunit C, domain 1"/>
    <property type="match status" value="1"/>
</dbReference>
<dbReference type="GO" id="GO:0046872">
    <property type="term" value="F:metal ion binding"/>
    <property type="evidence" value="ECO:0007669"/>
    <property type="project" value="UniProtKB-KW"/>
</dbReference>
<evidence type="ECO:0000256" key="3">
    <source>
        <dbReference type="ARBA" id="ARBA00010286"/>
    </source>
</evidence>
<evidence type="ECO:0000256" key="5">
    <source>
        <dbReference type="ARBA" id="ARBA00022801"/>
    </source>
</evidence>
<evidence type="ECO:0000256" key="4">
    <source>
        <dbReference type="ARBA" id="ARBA00022723"/>
    </source>
</evidence>
<evidence type="ECO:0000313" key="8">
    <source>
        <dbReference type="EMBL" id="QQL44646.1"/>
    </source>
</evidence>
<name>A0A6B3L6B0_9BACT</name>
<dbReference type="PROSITE" id="PS00483">
    <property type="entry name" value="DIHYDROOROTASE_2"/>
    <property type="match status" value="1"/>
</dbReference>
<dbReference type="KEGG" id="soa:G3M56_012260"/>
<keyword evidence="9" id="KW-1185">Reference proteome</keyword>
<dbReference type="PANTHER" id="PTHR43668">
    <property type="entry name" value="ALLANTOINASE"/>
    <property type="match status" value="1"/>
</dbReference>
<dbReference type="GO" id="GO:0006221">
    <property type="term" value="P:pyrimidine nucleotide biosynthetic process"/>
    <property type="evidence" value="ECO:0007669"/>
    <property type="project" value="UniProtKB-KW"/>
</dbReference>
<dbReference type="Pfam" id="PF12890">
    <property type="entry name" value="DHOase"/>
    <property type="match status" value="1"/>
</dbReference>
<evidence type="ECO:0000259" key="7">
    <source>
        <dbReference type="Pfam" id="PF12890"/>
    </source>
</evidence>
<dbReference type="InterPro" id="IPR032466">
    <property type="entry name" value="Metal_Hydrolase"/>
</dbReference>
<dbReference type="GO" id="GO:0005737">
    <property type="term" value="C:cytoplasm"/>
    <property type="evidence" value="ECO:0007669"/>
    <property type="project" value="TreeGrafter"/>
</dbReference>
<organism evidence="8 9">
    <name type="scientific">Sulfuriroseicoccus oceanibius</name>
    <dbReference type="NCBI Taxonomy" id="2707525"/>
    <lineage>
        <taxon>Bacteria</taxon>
        <taxon>Pseudomonadati</taxon>
        <taxon>Verrucomicrobiota</taxon>
        <taxon>Verrucomicrobiia</taxon>
        <taxon>Verrucomicrobiales</taxon>
        <taxon>Verrucomicrobiaceae</taxon>
        <taxon>Sulfuriroseicoccus</taxon>
    </lineage>
</organism>
<dbReference type="Gene3D" id="3.20.20.140">
    <property type="entry name" value="Metal-dependent hydrolases"/>
    <property type="match status" value="1"/>
</dbReference>
<evidence type="ECO:0000256" key="6">
    <source>
        <dbReference type="ARBA" id="ARBA00022975"/>
    </source>
</evidence>
<dbReference type="SUPFAM" id="SSF51338">
    <property type="entry name" value="Composite domain of metallo-dependent hydrolases"/>
    <property type="match status" value="1"/>
</dbReference>
<dbReference type="GO" id="GO:0004038">
    <property type="term" value="F:allantoinase activity"/>
    <property type="evidence" value="ECO:0007669"/>
    <property type="project" value="TreeGrafter"/>
</dbReference>
<dbReference type="InterPro" id="IPR024403">
    <property type="entry name" value="DHOase_cat"/>
</dbReference>
<dbReference type="InterPro" id="IPR004722">
    <property type="entry name" value="DHOase"/>
</dbReference>
<dbReference type="CDD" id="cd01317">
    <property type="entry name" value="DHOase_IIa"/>
    <property type="match status" value="1"/>
</dbReference>
<dbReference type="GO" id="GO:0006145">
    <property type="term" value="P:purine nucleobase catabolic process"/>
    <property type="evidence" value="ECO:0007669"/>
    <property type="project" value="TreeGrafter"/>
</dbReference>
<keyword evidence="4" id="KW-0479">Metal-binding</keyword>
<evidence type="ECO:0000256" key="1">
    <source>
        <dbReference type="ARBA" id="ARBA00001947"/>
    </source>
</evidence>
<dbReference type="SUPFAM" id="SSF51556">
    <property type="entry name" value="Metallo-dependent hydrolases"/>
    <property type="match status" value="1"/>
</dbReference>
<dbReference type="RefSeq" id="WP_164364368.1">
    <property type="nucleotide sequence ID" value="NZ_CP066776.1"/>
</dbReference>
<comment type="function">
    <text evidence="2">Catalyzes the reversible cyclization of carbamoyl aspartate to dihydroorotate.</text>
</comment>
<dbReference type="InterPro" id="IPR011059">
    <property type="entry name" value="Metal-dep_hydrolase_composite"/>
</dbReference>
<dbReference type="InterPro" id="IPR050138">
    <property type="entry name" value="DHOase/Allantoinase_Hydrolase"/>
</dbReference>
<dbReference type="PANTHER" id="PTHR43668:SF2">
    <property type="entry name" value="ALLANTOINASE"/>
    <property type="match status" value="1"/>
</dbReference>
<comment type="similarity">
    <text evidence="3">Belongs to the metallo-dependent hydrolases superfamily. DHOase family. Class I DHOase subfamily.</text>
</comment>
<protein>
    <submittedName>
        <fullName evidence="8">Dihydroorotase</fullName>
    </submittedName>
</protein>
<dbReference type="InterPro" id="IPR002195">
    <property type="entry name" value="Dihydroorotase_CS"/>
</dbReference>
<feature type="domain" description="Dihydroorotase catalytic" evidence="7">
    <location>
        <begin position="48"/>
        <end position="234"/>
    </location>
</feature>
<evidence type="ECO:0000256" key="2">
    <source>
        <dbReference type="ARBA" id="ARBA00002368"/>
    </source>
</evidence>
<reference evidence="8 9" key="1">
    <citation type="submission" date="2020-12" db="EMBL/GenBank/DDBJ databases">
        <title>Sulforoseuscoccus oceanibium gen. nov., sp. nov., a representative of the phylum Verrucomicrobia with special cytoplasmic membrane, and proposal of Sulforoseuscoccusaceae fam. nov.</title>
        <authorList>
            <person name="Xi F."/>
        </authorList>
    </citation>
    <scope>NUCLEOTIDE SEQUENCE [LARGE SCALE GENOMIC DNA]</scope>
    <source>
        <strain evidence="8 9">T37</strain>
    </source>
</reference>
<dbReference type="Proteomes" id="UP000475117">
    <property type="component" value="Chromosome"/>
</dbReference>